<reference evidence="1 2" key="1">
    <citation type="submission" date="2016-01" db="EMBL/GenBank/DDBJ databases">
        <authorList>
            <person name="Oliw E.H."/>
        </authorList>
    </citation>
    <scope>NUCLEOTIDE SEQUENCE [LARGE SCALE GENOMIC DNA]</scope>
    <source>
        <strain evidence="1 2">Kerr 14</strain>
    </source>
</reference>
<proteinExistence type="predicted"/>
<dbReference type="EMBL" id="FBWC01000027">
    <property type="protein sequence ID" value="CUX57956.1"/>
    <property type="molecule type" value="Genomic_DNA"/>
</dbReference>
<name>A0A1S7RUS9_AGRTU</name>
<protein>
    <submittedName>
        <fullName evidence="1">Uncharacterized protein</fullName>
    </submittedName>
</protein>
<dbReference type="Proteomes" id="UP000191897">
    <property type="component" value="Unassembled WGS sequence"/>
</dbReference>
<evidence type="ECO:0000313" key="1">
    <source>
        <dbReference type="EMBL" id="CUX57956.1"/>
    </source>
</evidence>
<dbReference type="RefSeq" id="WP_080866972.1">
    <property type="nucleotide sequence ID" value="NZ_LT009731.1"/>
</dbReference>
<accession>A0A1S7RUS9</accession>
<sequence length="87" mass="10084">MTRRYFSLAFFACLTAFSIFTKGTVVFALHLVRFVVHAVAKPAAFLWARLALPKVSGFKVIGKLKHVYRESWLTSGQSLHYRRWIYC</sequence>
<organism evidence="1 2">
    <name type="scientific">Agrobacterium tumefaciens str. Kerr 14</name>
    <dbReference type="NCBI Taxonomy" id="1183424"/>
    <lineage>
        <taxon>Bacteria</taxon>
        <taxon>Pseudomonadati</taxon>
        <taxon>Pseudomonadota</taxon>
        <taxon>Alphaproteobacteria</taxon>
        <taxon>Hyphomicrobiales</taxon>
        <taxon>Rhizobiaceae</taxon>
        <taxon>Rhizobium/Agrobacterium group</taxon>
        <taxon>Agrobacterium</taxon>
        <taxon>Agrobacterium tumefaciens complex</taxon>
    </lineage>
</organism>
<gene>
    <name evidence="1" type="ORF">AGR4C_Lc50138</name>
</gene>
<evidence type="ECO:0000313" key="2">
    <source>
        <dbReference type="Proteomes" id="UP000191897"/>
    </source>
</evidence>
<dbReference type="AlphaFoldDB" id="A0A1S7RUS9"/>